<dbReference type="PANTHER" id="PTHR47926:SF454">
    <property type="entry name" value="REPEAT-CONTAINING PROTEIN, PUTATIVE-RELATED"/>
    <property type="match status" value="1"/>
</dbReference>
<evidence type="ECO:0000313" key="4">
    <source>
        <dbReference type="EMBL" id="KAJ4847133.1"/>
    </source>
</evidence>
<dbReference type="GO" id="GO:0009451">
    <property type="term" value="P:RNA modification"/>
    <property type="evidence" value="ECO:0007669"/>
    <property type="project" value="InterPro"/>
</dbReference>
<name>A0A9Q0GCF7_9ROSI</name>
<feature type="repeat" description="PPR" evidence="2">
    <location>
        <begin position="327"/>
        <end position="361"/>
    </location>
</feature>
<evidence type="ECO:0008006" key="6">
    <source>
        <dbReference type="Google" id="ProtNLM"/>
    </source>
</evidence>
<dbReference type="OrthoDB" id="185373at2759"/>
<dbReference type="PROSITE" id="PS51375">
    <property type="entry name" value="PPR"/>
    <property type="match status" value="1"/>
</dbReference>
<gene>
    <name evidence="4" type="ORF">Tsubulata_042700</name>
</gene>
<dbReference type="AlphaFoldDB" id="A0A9Q0GCF7"/>
<feature type="region of interest" description="Disordered" evidence="3">
    <location>
        <begin position="1"/>
        <end position="28"/>
    </location>
</feature>
<reference evidence="4" key="2">
    <citation type="journal article" date="2023" name="Plants (Basel)">
        <title>Annotation of the Turnera subulata (Passifloraceae) Draft Genome Reveals the S-Locus Evolved after the Divergence of Turneroideae from Passifloroideae in a Stepwise Manner.</title>
        <authorList>
            <person name="Henning P.M."/>
            <person name="Roalson E.H."/>
            <person name="Mir W."/>
            <person name="McCubbin A.G."/>
            <person name="Shore J.S."/>
        </authorList>
    </citation>
    <scope>NUCLEOTIDE SEQUENCE</scope>
    <source>
        <strain evidence="4">F60SS</strain>
    </source>
</reference>
<keyword evidence="5" id="KW-1185">Reference proteome</keyword>
<dbReference type="NCBIfam" id="TIGR00756">
    <property type="entry name" value="PPR"/>
    <property type="match status" value="1"/>
</dbReference>
<evidence type="ECO:0000256" key="2">
    <source>
        <dbReference type="PROSITE-ProRule" id="PRU00708"/>
    </source>
</evidence>
<evidence type="ECO:0000313" key="5">
    <source>
        <dbReference type="Proteomes" id="UP001141552"/>
    </source>
</evidence>
<evidence type="ECO:0000256" key="1">
    <source>
        <dbReference type="ARBA" id="ARBA00022737"/>
    </source>
</evidence>
<organism evidence="4 5">
    <name type="scientific">Turnera subulata</name>
    <dbReference type="NCBI Taxonomy" id="218843"/>
    <lineage>
        <taxon>Eukaryota</taxon>
        <taxon>Viridiplantae</taxon>
        <taxon>Streptophyta</taxon>
        <taxon>Embryophyta</taxon>
        <taxon>Tracheophyta</taxon>
        <taxon>Spermatophyta</taxon>
        <taxon>Magnoliopsida</taxon>
        <taxon>eudicotyledons</taxon>
        <taxon>Gunneridae</taxon>
        <taxon>Pentapetalae</taxon>
        <taxon>rosids</taxon>
        <taxon>fabids</taxon>
        <taxon>Malpighiales</taxon>
        <taxon>Passifloraceae</taxon>
        <taxon>Turnera</taxon>
    </lineage>
</organism>
<keyword evidence="1" id="KW-0677">Repeat</keyword>
<dbReference type="Gene3D" id="1.25.40.10">
    <property type="entry name" value="Tetratricopeptide repeat domain"/>
    <property type="match status" value="1"/>
</dbReference>
<evidence type="ECO:0000256" key="3">
    <source>
        <dbReference type="SAM" id="MobiDB-lite"/>
    </source>
</evidence>
<comment type="caution">
    <text evidence="4">The sequence shown here is derived from an EMBL/GenBank/DDBJ whole genome shotgun (WGS) entry which is preliminary data.</text>
</comment>
<reference evidence="4" key="1">
    <citation type="submission" date="2022-02" db="EMBL/GenBank/DDBJ databases">
        <authorList>
            <person name="Henning P.M."/>
            <person name="McCubbin A.G."/>
            <person name="Shore J.S."/>
        </authorList>
    </citation>
    <scope>NUCLEOTIDE SEQUENCE</scope>
    <source>
        <strain evidence="4">F60SS</strain>
        <tissue evidence="4">Leaves</tissue>
    </source>
</reference>
<protein>
    <recommendedName>
        <fullName evidence="6">Pentatricopeptide repeat-containing protein</fullName>
    </recommendedName>
</protein>
<proteinExistence type="predicted"/>
<dbReference type="EMBL" id="JAKUCV010001254">
    <property type="protein sequence ID" value="KAJ4847133.1"/>
    <property type="molecule type" value="Genomic_DNA"/>
</dbReference>
<accession>A0A9Q0GCF7</accession>
<dbReference type="Pfam" id="PF13041">
    <property type="entry name" value="PPR_2"/>
    <property type="match status" value="1"/>
</dbReference>
<dbReference type="GO" id="GO:0003723">
    <property type="term" value="F:RNA binding"/>
    <property type="evidence" value="ECO:0007669"/>
    <property type="project" value="InterPro"/>
</dbReference>
<dbReference type="Proteomes" id="UP001141552">
    <property type="component" value="Unassembled WGS sequence"/>
</dbReference>
<dbReference type="InterPro" id="IPR011990">
    <property type="entry name" value="TPR-like_helical_dom_sf"/>
</dbReference>
<sequence length="526" mass="58445">MTIVPQPESLDSSVQRTSTTPPSPPTAVADKLSSFSIVEAQPSTDIAPFKTKATLPADSALDYSLLDLHQPTALEVSCLHKHKHLVGVDSLPAALTEHYHSTDFQSSDDHPTQLQPTTTTTILICQPIGIGALICFVPGYEQALVETTGYTWDDTGWSIGLGVSWLAIFVLLLTDVTKFQSHLVHPGQALLQILFHIDDGDPLVINYPNATLRPRVEYYARMIFSGVEPDCYTFPFVLRSCTKMEATQEGKQVHGHVLKLRLGDNAFVHSSLIIMNAQSGELGHARFLLHKNSMRDATSYTAWIAGYGLRGFFIKGRELFNEIPERDVVSWNAMIAGYAWNCQFEEALAFFDKMHGARISSSVSTMQPNVATLLNVFPAYAHLCALDLGKWLRAYVDTLHYYDEKYNQNYKCQAIPQFLFLVDYGDPWASWEAETLASSFVVVIHAFGLKEVPDYCAISYNVVADNYFNSGNGYPIYGLLNVANIRMTMLPWPTSKQFPGLNLEDKVLIRDGGIVMNEAQPVASKA</sequence>
<dbReference type="InterPro" id="IPR002885">
    <property type="entry name" value="PPR_rpt"/>
</dbReference>
<dbReference type="InterPro" id="IPR046960">
    <property type="entry name" value="PPR_At4g14850-like_plant"/>
</dbReference>
<dbReference type="PANTHER" id="PTHR47926">
    <property type="entry name" value="PENTATRICOPEPTIDE REPEAT-CONTAINING PROTEIN"/>
    <property type="match status" value="1"/>
</dbReference>